<proteinExistence type="predicted"/>
<feature type="transmembrane region" description="Helical" evidence="6">
    <location>
        <begin position="209"/>
        <end position="234"/>
    </location>
</feature>
<name>A0A075R4P9_BRELA</name>
<feature type="transmembrane region" description="Helical" evidence="6">
    <location>
        <begin position="69"/>
        <end position="92"/>
    </location>
</feature>
<dbReference type="PANTHER" id="PTHR23546">
    <property type="entry name" value="TRANSPORT PROTEIN"/>
    <property type="match status" value="1"/>
</dbReference>
<gene>
    <name evidence="8" type="primary">tetA_2</name>
    <name evidence="8" type="ORF">BRLA_c024690</name>
</gene>
<dbReference type="Gene3D" id="1.20.1250.20">
    <property type="entry name" value="MFS general substrate transporter like domains"/>
    <property type="match status" value="1"/>
</dbReference>
<feature type="transmembrane region" description="Helical" evidence="6">
    <location>
        <begin position="140"/>
        <end position="160"/>
    </location>
</feature>
<comment type="subcellular location">
    <subcellularLocation>
        <location evidence="1">Cell membrane</location>
        <topology evidence="1">Multi-pass membrane protein</topology>
    </subcellularLocation>
</comment>
<evidence type="ECO:0000313" key="8">
    <source>
        <dbReference type="EMBL" id="AIG26789.1"/>
    </source>
</evidence>
<evidence type="ECO:0000256" key="1">
    <source>
        <dbReference type="ARBA" id="ARBA00004651"/>
    </source>
</evidence>
<dbReference type="AlphaFoldDB" id="A0A075R4P9"/>
<dbReference type="HOGENOM" id="CLU_001265_10_11_9"/>
<evidence type="ECO:0000256" key="3">
    <source>
        <dbReference type="ARBA" id="ARBA00022692"/>
    </source>
</evidence>
<keyword evidence="2" id="KW-0813">Transport</keyword>
<feature type="transmembrane region" description="Helical" evidence="6">
    <location>
        <begin position="7"/>
        <end position="26"/>
    </location>
</feature>
<feature type="transmembrane region" description="Helical" evidence="6">
    <location>
        <begin position="166"/>
        <end position="188"/>
    </location>
</feature>
<feature type="transmembrane region" description="Helical" evidence="6">
    <location>
        <begin position="335"/>
        <end position="359"/>
    </location>
</feature>
<feature type="transmembrane region" description="Helical" evidence="6">
    <location>
        <begin position="98"/>
        <end position="119"/>
    </location>
</feature>
<dbReference type="STRING" id="1042163.BRLA_c024690"/>
<dbReference type="InterPro" id="IPR011701">
    <property type="entry name" value="MFS"/>
</dbReference>
<evidence type="ECO:0000313" key="9">
    <source>
        <dbReference type="Proteomes" id="UP000005850"/>
    </source>
</evidence>
<reference evidence="8" key="1">
    <citation type="journal article" date="2011" name="J. Bacteriol.">
        <title>Genome sequence of Brevibacillus laterosporus LMG 15441, a pathogen of invertebrates.</title>
        <authorList>
            <person name="Djukic M."/>
            <person name="Poehlein A."/>
            <person name="Thurmer A."/>
            <person name="Daniel R."/>
        </authorList>
    </citation>
    <scope>NUCLEOTIDE SEQUENCE [LARGE SCALE GENOMIC DNA]</scope>
    <source>
        <strain evidence="8">LMG 15441</strain>
    </source>
</reference>
<sequence length="403" mass="43315">MEPKRVIFLSLMICYIGLGVINPVLAPLIQEMGLDEMHAGWIISASALILLLGAPIWGKQSDRFGRKPIMIIGLVGFTFSLVLFAWLSWIGLQGRTELTLLFILLLLSRMLFGLFFPAMTSSGQALMADLTSLNERSAGMAMIGAASGIGFLIGPAMGAALSGIHLLFPIVVAAVLSLFAALMVYVRIPRFTPKSSGKRNKLNLRKPGIRPYLLIALCMMSAIVMLQVTAGFYVQDKFGLNSKDTALWVGISLFCVGFMMALVQIVVIRKRSFMPRTLLRIGLPILGGGLLLLVFINNLFSFVLAFLLLGVGGGFAMPGYTAGVSLASGEEEQGAAAGLTTAATGVGSFVAPIAGTALYRIQPEAPYWVGFLVVALLTIYVWSTHRGLWSNKSRSRTTSDIGK</sequence>
<evidence type="ECO:0000256" key="6">
    <source>
        <dbReference type="SAM" id="Phobius"/>
    </source>
</evidence>
<dbReference type="InterPro" id="IPR036259">
    <property type="entry name" value="MFS_trans_sf"/>
</dbReference>
<feature type="transmembrane region" description="Helical" evidence="6">
    <location>
        <begin position="278"/>
        <end position="296"/>
    </location>
</feature>
<dbReference type="Proteomes" id="UP000005850">
    <property type="component" value="Chromosome"/>
</dbReference>
<keyword evidence="9" id="KW-1185">Reference proteome</keyword>
<evidence type="ECO:0000256" key="5">
    <source>
        <dbReference type="ARBA" id="ARBA00023136"/>
    </source>
</evidence>
<keyword evidence="3 6" id="KW-0812">Transmembrane</keyword>
<dbReference type="GO" id="GO:0005886">
    <property type="term" value="C:plasma membrane"/>
    <property type="evidence" value="ECO:0007669"/>
    <property type="project" value="UniProtKB-SubCell"/>
</dbReference>
<dbReference type="PRINTS" id="PR01035">
    <property type="entry name" value="TCRTETA"/>
</dbReference>
<evidence type="ECO:0000259" key="7">
    <source>
        <dbReference type="PROSITE" id="PS50850"/>
    </source>
</evidence>
<dbReference type="InterPro" id="IPR020846">
    <property type="entry name" value="MFS_dom"/>
</dbReference>
<dbReference type="eggNOG" id="COG2814">
    <property type="taxonomic scope" value="Bacteria"/>
</dbReference>
<feature type="transmembrane region" description="Helical" evidence="6">
    <location>
        <begin position="302"/>
        <end position="323"/>
    </location>
</feature>
<dbReference type="CDD" id="cd17330">
    <property type="entry name" value="MFS_SLC46_TetA_like"/>
    <property type="match status" value="1"/>
</dbReference>
<organism evidence="8 9">
    <name type="scientific">Brevibacillus laterosporus LMG 15441</name>
    <dbReference type="NCBI Taxonomy" id="1042163"/>
    <lineage>
        <taxon>Bacteria</taxon>
        <taxon>Bacillati</taxon>
        <taxon>Bacillota</taxon>
        <taxon>Bacilli</taxon>
        <taxon>Bacillales</taxon>
        <taxon>Paenibacillaceae</taxon>
        <taxon>Brevibacillus</taxon>
    </lineage>
</organism>
<evidence type="ECO:0000256" key="2">
    <source>
        <dbReference type="ARBA" id="ARBA00022448"/>
    </source>
</evidence>
<feature type="domain" description="Major facilitator superfamily (MFS) profile" evidence="7">
    <location>
        <begin position="3"/>
        <end position="387"/>
    </location>
</feature>
<feature type="transmembrane region" description="Helical" evidence="6">
    <location>
        <begin position="365"/>
        <end position="383"/>
    </location>
</feature>
<accession>A0A075R4P9</accession>
<dbReference type="EMBL" id="CP007806">
    <property type="protein sequence ID" value="AIG26789.1"/>
    <property type="molecule type" value="Genomic_DNA"/>
</dbReference>
<dbReference type="Pfam" id="PF07690">
    <property type="entry name" value="MFS_1"/>
    <property type="match status" value="2"/>
</dbReference>
<keyword evidence="5 6" id="KW-0472">Membrane</keyword>
<dbReference type="PANTHER" id="PTHR23546:SF1">
    <property type="entry name" value="MEMBRANE PROTEIN"/>
    <property type="match status" value="1"/>
</dbReference>
<dbReference type="InterPro" id="IPR001958">
    <property type="entry name" value="Tet-R_TetA/multi-R_MdtG-like"/>
</dbReference>
<dbReference type="PROSITE" id="PS50850">
    <property type="entry name" value="MFS"/>
    <property type="match status" value="1"/>
</dbReference>
<dbReference type="SUPFAM" id="SSF103473">
    <property type="entry name" value="MFS general substrate transporter"/>
    <property type="match status" value="1"/>
</dbReference>
<feature type="transmembrane region" description="Helical" evidence="6">
    <location>
        <begin position="38"/>
        <end position="57"/>
    </location>
</feature>
<dbReference type="KEGG" id="blr:BRLA_c024690"/>
<feature type="transmembrane region" description="Helical" evidence="6">
    <location>
        <begin position="246"/>
        <end position="266"/>
    </location>
</feature>
<keyword evidence="4 6" id="KW-1133">Transmembrane helix</keyword>
<dbReference type="RefSeq" id="WP_003337725.1">
    <property type="nucleotide sequence ID" value="NZ_CP007806.1"/>
</dbReference>
<protein>
    <submittedName>
        <fullName evidence="8">Metal-tetracycline/H(+) antiporter</fullName>
    </submittedName>
</protein>
<dbReference type="GO" id="GO:0022857">
    <property type="term" value="F:transmembrane transporter activity"/>
    <property type="evidence" value="ECO:0007669"/>
    <property type="project" value="InterPro"/>
</dbReference>
<evidence type="ECO:0000256" key="4">
    <source>
        <dbReference type="ARBA" id="ARBA00022989"/>
    </source>
</evidence>